<evidence type="ECO:0000313" key="8">
    <source>
        <dbReference type="Proteomes" id="UP000658656"/>
    </source>
</evidence>
<dbReference type="InterPro" id="IPR036188">
    <property type="entry name" value="FAD/NAD-bd_sf"/>
</dbReference>
<dbReference type="InterPro" id="IPR002938">
    <property type="entry name" value="FAD-bd"/>
</dbReference>
<dbReference type="SUPFAM" id="SSF51905">
    <property type="entry name" value="FAD/NAD(P)-binding domain"/>
    <property type="match status" value="1"/>
</dbReference>
<organism evidence="7 8">
    <name type="scientific">Amycolatopsis bartoniae</name>
    <dbReference type="NCBI Taxonomy" id="941986"/>
    <lineage>
        <taxon>Bacteria</taxon>
        <taxon>Bacillati</taxon>
        <taxon>Actinomycetota</taxon>
        <taxon>Actinomycetes</taxon>
        <taxon>Pseudonocardiales</taxon>
        <taxon>Pseudonocardiaceae</taxon>
        <taxon>Amycolatopsis</taxon>
    </lineage>
</organism>
<dbReference type="GO" id="GO:0004497">
    <property type="term" value="F:monooxygenase activity"/>
    <property type="evidence" value="ECO:0007669"/>
    <property type="project" value="UniProtKB-KW"/>
</dbReference>
<evidence type="ECO:0000256" key="3">
    <source>
        <dbReference type="ARBA" id="ARBA00022827"/>
    </source>
</evidence>
<evidence type="ECO:0000256" key="2">
    <source>
        <dbReference type="ARBA" id="ARBA00022630"/>
    </source>
</evidence>
<reference evidence="7" key="2">
    <citation type="submission" date="2020-09" db="EMBL/GenBank/DDBJ databases">
        <authorList>
            <person name="Sun Q."/>
            <person name="Zhou Y."/>
        </authorList>
    </citation>
    <scope>NUCLEOTIDE SEQUENCE</scope>
    <source>
        <strain evidence="7">CGMCC 4.7679</strain>
    </source>
</reference>
<keyword evidence="5" id="KW-0503">Monooxygenase</keyword>
<protein>
    <submittedName>
        <fullName evidence="7">Salicylate hydroxylase</fullName>
    </submittedName>
</protein>
<name>A0A8H9ITU6_9PSEU</name>
<evidence type="ECO:0000256" key="1">
    <source>
        <dbReference type="ARBA" id="ARBA00001974"/>
    </source>
</evidence>
<dbReference type="PANTHER" id="PTHR13789:SF318">
    <property type="entry name" value="GERANYLGERANYL DIPHOSPHATE REDUCTASE"/>
    <property type="match status" value="1"/>
</dbReference>
<dbReference type="InterPro" id="IPR050493">
    <property type="entry name" value="FAD-dep_Monooxygenase_BioMet"/>
</dbReference>
<dbReference type="Gene3D" id="3.50.50.60">
    <property type="entry name" value="FAD/NAD(P)-binding domain"/>
    <property type="match status" value="1"/>
</dbReference>
<accession>A0A8H9ITU6</accession>
<evidence type="ECO:0000256" key="5">
    <source>
        <dbReference type="ARBA" id="ARBA00023033"/>
    </source>
</evidence>
<keyword evidence="3" id="KW-0274">FAD</keyword>
<dbReference type="GO" id="GO:0071949">
    <property type="term" value="F:FAD binding"/>
    <property type="evidence" value="ECO:0007669"/>
    <property type="project" value="InterPro"/>
</dbReference>
<dbReference type="EMBL" id="BNAV01000001">
    <property type="protein sequence ID" value="GHF41328.1"/>
    <property type="molecule type" value="Genomic_DNA"/>
</dbReference>
<dbReference type="SUPFAM" id="SSF54373">
    <property type="entry name" value="FAD-linked reductases, C-terminal domain"/>
    <property type="match status" value="1"/>
</dbReference>
<dbReference type="Pfam" id="PF01494">
    <property type="entry name" value="FAD_binding_3"/>
    <property type="match status" value="1"/>
</dbReference>
<proteinExistence type="predicted"/>
<comment type="caution">
    <text evidence="7">The sequence shown here is derived from an EMBL/GenBank/DDBJ whole genome shotgun (WGS) entry which is preliminary data.</text>
</comment>
<feature type="domain" description="FAD-binding" evidence="6">
    <location>
        <begin position="3"/>
        <end position="339"/>
    </location>
</feature>
<keyword evidence="2" id="KW-0285">Flavoprotein</keyword>
<dbReference type="AlphaFoldDB" id="A0A8H9ITU6"/>
<keyword evidence="4" id="KW-0560">Oxidoreductase</keyword>
<comment type="cofactor">
    <cofactor evidence="1">
        <name>FAD</name>
        <dbReference type="ChEBI" id="CHEBI:57692"/>
    </cofactor>
</comment>
<dbReference type="PANTHER" id="PTHR13789">
    <property type="entry name" value="MONOOXYGENASE"/>
    <property type="match status" value="1"/>
</dbReference>
<dbReference type="Proteomes" id="UP000658656">
    <property type="component" value="Unassembled WGS sequence"/>
</dbReference>
<gene>
    <name evidence="7" type="ORF">GCM10017566_13450</name>
</gene>
<reference evidence="7" key="1">
    <citation type="journal article" date="2014" name="Int. J. Syst. Evol. Microbiol.">
        <title>Complete genome sequence of Corynebacterium casei LMG S-19264T (=DSM 44701T), isolated from a smear-ripened cheese.</title>
        <authorList>
            <consortium name="US DOE Joint Genome Institute (JGI-PGF)"/>
            <person name="Walter F."/>
            <person name="Albersmeier A."/>
            <person name="Kalinowski J."/>
            <person name="Ruckert C."/>
        </authorList>
    </citation>
    <scope>NUCLEOTIDE SEQUENCE</scope>
    <source>
        <strain evidence="7">CGMCC 4.7679</strain>
    </source>
</reference>
<dbReference type="RefSeq" id="WP_221216488.1">
    <property type="nucleotide sequence ID" value="NZ_BNAV01000001.1"/>
</dbReference>
<evidence type="ECO:0000256" key="4">
    <source>
        <dbReference type="ARBA" id="ARBA00023002"/>
    </source>
</evidence>
<sequence>MRIVVVGGGIGGLTTALALLRAGHEVRVVERAGGFGEIGAGVQTGPNATRVLRHLGLADALEPVAVVPVATRFLRWDDDAVLTEWPLAENVEKRFGAPYHTLYRPDLIAALAGALPPGVVGFGRPVTAVESWETEPVVRFADGSAETADVVVGADGIHSAVRKATVPETAARFSRMCAYRALVPADALPSRGEPVVRAWLGPNRHLVAYPVGRGGRYVNLVCVVPAAGWSAESWTAPGSVAELRAQFEGWSPRLTELLDAVREPVYRWGLYDREPLSRWSTPSTTLVGDACHPMLPFLAQGAAQAIEDAVVLARSLTGDRAAGLAAYEAERLPHTALIQRQSWANNVRFHLPDGPGQRERDAAMTSGEIMSLDALSPVLGHDAVTGE</sequence>
<evidence type="ECO:0000259" key="6">
    <source>
        <dbReference type="Pfam" id="PF01494"/>
    </source>
</evidence>
<evidence type="ECO:0000313" key="7">
    <source>
        <dbReference type="EMBL" id="GHF41328.1"/>
    </source>
</evidence>
<keyword evidence="8" id="KW-1185">Reference proteome</keyword>
<dbReference type="PRINTS" id="PR00420">
    <property type="entry name" value="RNGMNOXGNASE"/>
</dbReference>